<organism evidence="15 16">
    <name type="scientific">Liparis tanakae</name>
    <name type="common">Tanaka's snailfish</name>
    <dbReference type="NCBI Taxonomy" id="230148"/>
    <lineage>
        <taxon>Eukaryota</taxon>
        <taxon>Metazoa</taxon>
        <taxon>Chordata</taxon>
        <taxon>Craniata</taxon>
        <taxon>Vertebrata</taxon>
        <taxon>Euteleostomi</taxon>
        <taxon>Actinopterygii</taxon>
        <taxon>Neopterygii</taxon>
        <taxon>Teleostei</taxon>
        <taxon>Neoteleostei</taxon>
        <taxon>Acanthomorphata</taxon>
        <taxon>Eupercaria</taxon>
        <taxon>Perciformes</taxon>
        <taxon>Cottioidei</taxon>
        <taxon>Cottales</taxon>
        <taxon>Liparidae</taxon>
        <taxon>Liparis</taxon>
    </lineage>
</organism>
<dbReference type="Gene3D" id="3.80.10.10">
    <property type="entry name" value="Ribonuclease Inhibitor"/>
    <property type="match status" value="1"/>
</dbReference>
<gene>
    <name evidence="15" type="primary">Lrrc38_0</name>
    <name evidence="15" type="ORF">EYF80_045179</name>
</gene>
<dbReference type="PANTHER" id="PTHR46473">
    <property type="entry name" value="GH08155P"/>
    <property type="match status" value="1"/>
</dbReference>
<evidence type="ECO:0000256" key="14">
    <source>
        <dbReference type="SAM" id="Phobius"/>
    </source>
</evidence>
<evidence type="ECO:0000256" key="3">
    <source>
        <dbReference type="ARBA" id="ARBA00022475"/>
    </source>
</evidence>
<dbReference type="PANTHER" id="PTHR46473:SF4">
    <property type="entry name" value="LEUCINE-RICH REPEAT-CONTAINING PROTEIN 38"/>
    <property type="match status" value="1"/>
</dbReference>
<evidence type="ECO:0000256" key="8">
    <source>
        <dbReference type="ARBA" id="ARBA00022989"/>
    </source>
</evidence>
<dbReference type="Proteomes" id="UP000314294">
    <property type="component" value="Unassembled WGS sequence"/>
</dbReference>
<evidence type="ECO:0000313" key="15">
    <source>
        <dbReference type="EMBL" id="TNN44609.1"/>
    </source>
</evidence>
<feature type="region of interest" description="Disordered" evidence="13">
    <location>
        <begin position="180"/>
        <end position="212"/>
    </location>
</feature>
<dbReference type="PROSITE" id="PS51450">
    <property type="entry name" value="LRR"/>
    <property type="match status" value="1"/>
</dbReference>
<dbReference type="SUPFAM" id="SSF52058">
    <property type="entry name" value="L domain-like"/>
    <property type="match status" value="1"/>
</dbReference>
<dbReference type="AlphaFoldDB" id="A0A4Z2FU06"/>
<keyword evidence="5 14" id="KW-0812">Transmembrane</keyword>
<keyword evidence="11" id="KW-1015">Disulfide bond</keyword>
<feature type="transmembrane region" description="Helical" evidence="14">
    <location>
        <begin position="260"/>
        <end position="282"/>
    </location>
</feature>
<name>A0A4Z2FU06_9TELE</name>
<dbReference type="InterPro" id="IPR051432">
    <property type="entry name" value="KCNMA1_auxiliary"/>
</dbReference>
<keyword evidence="10 14" id="KW-0472">Membrane</keyword>
<keyword evidence="16" id="KW-1185">Reference proteome</keyword>
<keyword evidence="3" id="KW-1003">Cell membrane</keyword>
<evidence type="ECO:0000256" key="4">
    <source>
        <dbReference type="ARBA" id="ARBA00022614"/>
    </source>
</evidence>
<evidence type="ECO:0000313" key="16">
    <source>
        <dbReference type="Proteomes" id="UP000314294"/>
    </source>
</evidence>
<dbReference type="InterPro" id="IPR003591">
    <property type="entry name" value="Leu-rich_rpt_typical-subtyp"/>
</dbReference>
<reference evidence="15 16" key="1">
    <citation type="submission" date="2019-03" db="EMBL/GenBank/DDBJ databases">
        <title>First draft genome of Liparis tanakae, snailfish: a comprehensive survey of snailfish specific genes.</title>
        <authorList>
            <person name="Kim W."/>
            <person name="Song I."/>
            <person name="Jeong J.-H."/>
            <person name="Kim D."/>
            <person name="Kim S."/>
            <person name="Ryu S."/>
            <person name="Song J.Y."/>
            <person name="Lee S.K."/>
        </authorList>
    </citation>
    <scope>NUCLEOTIDE SEQUENCE [LARGE SCALE GENOMIC DNA]</scope>
    <source>
        <tissue evidence="15">Muscle</tissue>
    </source>
</reference>
<keyword evidence="8 14" id="KW-1133">Transmembrane helix</keyword>
<keyword evidence="6" id="KW-0732">Signal</keyword>
<evidence type="ECO:0000256" key="6">
    <source>
        <dbReference type="ARBA" id="ARBA00022729"/>
    </source>
</evidence>
<keyword evidence="4" id="KW-0433">Leucine-rich repeat</keyword>
<proteinExistence type="predicted"/>
<dbReference type="Pfam" id="PF00560">
    <property type="entry name" value="LRR_1"/>
    <property type="match status" value="1"/>
</dbReference>
<dbReference type="InterPro" id="IPR032675">
    <property type="entry name" value="LRR_dom_sf"/>
</dbReference>
<evidence type="ECO:0000256" key="9">
    <source>
        <dbReference type="ARBA" id="ARBA00023065"/>
    </source>
</evidence>
<accession>A0A4Z2FU06</accession>
<dbReference type="GO" id="GO:0005249">
    <property type="term" value="F:voltage-gated potassium channel activity"/>
    <property type="evidence" value="ECO:0007669"/>
    <property type="project" value="TreeGrafter"/>
</dbReference>
<protein>
    <submittedName>
        <fullName evidence="15">Leucine-rich repeat-containing protein 38</fullName>
    </submittedName>
</protein>
<dbReference type="EMBL" id="SRLO01000893">
    <property type="protein sequence ID" value="TNN44609.1"/>
    <property type="molecule type" value="Genomic_DNA"/>
</dbReference>
<dbReference type="Pfam" id="PF13855">
    <property type="entry name" value="LRR_8"/>
    <property type="match status" value="1"/>
</dbReference>
<evidence type="ECO:0000256" key="13">
    <source>
        <dbReference type="SAM" id="MobiDB-lite"/>
    </source>
</evidence>
<evidence type="ECO:0000256" key="7">
    <source>
        <dbReference type="ARBA" id="ARBA00022737"/>
    </source>
</evidence>
<dbReference type="SMART" id="SM00369">
    <property type="entry name" value="LRR_TYP"/>
    <property type="match status" value="3"/>
</dbReference>
<comment type="caution">
    <text evidence="15">The sequence shown here is derived from an EMBL/GenBank/DDBJ whole genome shotgun (WGS) entry which is preliminary data.</text>
</comment>
<evidence type="ECO:0000256" key="5">
    <source>
        <dbReference type="ARBA" id="ARBA00022692"/>
    </source>
</evidence>
<evidence type="ECO:0000256" key="1">
    <source>
        <dbReference type="ARBA" id="ARBA00004162"/>
    </source>
</evidence>
<feature type="compositionally biased region" description="Basic residues" evidence="13">
    <location>
        <begin position="189"/>
        <end position="211"/>
    </location>
</feature>
<keyword evidence="7" id="KW-0677">Repeat</keyword>
<sequence length="304" mass="33940">MCPDPHTVDCRGRGLTRLPGHIPLDVRRLLLADNWIPRIPSDFLVLYSDLVYLDLRNNSLSHIEPGTLSTSSRLVFLDLGSNNLTEIPKGTFGESRSLIKLRLGNNPYLSEVSEDAFLGLTSLRELELERNALSTLQVGALSQLPSLRAVRLEGNPWVCNCNFANLFSWLMENSLKLPNAAPGDQTSTSKKKKKRRKKRKKKKKKKKKKAAKLPAWLPTGPGRVEGMECSLPMDGRRVSLSQLSKDSFRECQATLTLTDLLIIIFSGISVSVVAIMTSFFLASTVHCFQRWSKGAKGDEEESEE</sequence>
<dbReference type="InterPro" id="IPR001611">
    <property type="entry name" value="Leu-rich_rpt"/>
</dbReference>
<dbReference type="GO" id="GO:0008076">
    <property type="term" value="C:voltage-gated potassium channel complex"/>
    <property type="evidence" value="ECO:0007669"/>
    <property type="project" value="TreeGrafter"/>
</dbReference>
<keyword evidence="2" id="KW-0813">Transport</keyword>
<dbReference type="OrthoDB" id="5954366at2759"/>
<comment type="subcellular location">
    <subcellularLocation>
        <location evidence="1">Cell membrane</location>
        <topology evidence="1">Single-pass membrane protein</topology>
    </subcellularLocation>
</comment>
<dbReference type="FunFam" id="3.80.10.10:FF:000015">
    <property type="entry name" value="Leucine rich repeat containing 38"/>
    <property type="match status" value="1"/>
</dbReference>
<keyword evidence="9" id="KW-0406">Ion transport</keyword>
<evidence type="ECO:0000256" key="11">
    <source>
        <dbReference type="ARBA" id="ARBA00023157"/>
    </source>
</evidence>
<dbReference type="GO" id="GO:0099104">
    <property type="term" value="F:potassium channel activator activity"/>
    <property type="evidence" value="ECO:0007669"/>
    <property type="project" value="TreeGrafter"/>
</dbReference>
<dbReference type="GO" id="GO:0044325">
    <property type="term" value="F:transmembrane transporter binding"/>
    <property type="evidence" value="ECO:0007669"/>
    <property type="project" value="TreeGrafter"/>
</dbReference>
<evidence type="ECO:0000256" key="12">
    <source>
        <dbReference type="ARBA" id="ARBA00023303"/>
    </source>
</evidence>
<evidence type="ECO:0000256" key="10">
    <source>
        <dbReference type="ARBA" id="ARBA00023136"/>
    </source>
</evidence>
<evidence type="ECO:0000256" key="2">
    <source>
        <dbReference type="ARBA" id="ARBA00022448"/>
    </source>
</evidence>
<keyword evidence="12" id="KW-0407">Ion channel</keyword>